<dbReference type="CDD" id="cd01949">
    <property type="entry name" value="GGDEF"/>
    <property type="match status" value="1"/>
</dbReference>
<dbReference type="Pfam" id="PF00990">
    <property type="entry name" value="GGDEF"/>
    <property type="match status" value="1"/>
</dbReference>
<keyword evidence="1" id="KW-0472">Membrane</keyword>
<evidence type="ECO:0000313" key="5">
    <source>
        <dbReference type="Proteomes" id="UP001596501"/>
    </source>
</evidence>
<dbReference type="InterPro" id="IPR011623">
    <property type="entry name" value="7TMR_DISM_rcpt_extracell_dom1"/>
</dbReference>
<feature type="transmembrane region" description="Helical" evidence="1">
    <location>
        <begin position="260"/>
        <end position="278"/>
    </location>
</feature>
<keyword evidence="4" id="KW-0548">Nucleotidyltransferase</keyword>
<dbReference type="InterPro" id="IPR011622">
    <property type="entry name" value="7TMR_DISM_rcpt_extracell_dom2"/>
</dbReference>
<keyword evidence="1" id="KW-0812">Transmembrane</keyword>
<dbReference type="PROSITE" id="PS50887">
    <property type="entry name" value="GGDEF"/>
    <property type="match status" value="1"/>
</dbReference>
<evidence type="ECO:0000256" key="2">
    <source>
        <dbReference type="SAM" id="SignalP"/>
    </source>
</evidence>
<gene>
    <name evidence="4" type="ORF">ACFQPB_02020</name>
</gene>
<reference evidence="5" key="1">
    <citation type="journal article" date="2019" name="Int. J. Syst. Evol. Microbiol.">
        <title>The Global Catalogue of Microorganisms (GCM) 10K type strain sequencing project: providing services to taxonomists for standard genome sequencing and annotation.</title>
        <authorList>
            <consortium name="The Broad Institute Genomics Platform"/>
            <consortium name="The Broad Institute Genome Sequencing Center for Infectious Disease"/>
            <person name="Wu L."/>
            <person name="Ma J."/>
        </authorList>
    </citation>
    <scope>NUCLEOTIDE SEQUENCE [LARGE SCALE GENOMIC DNA]</scope>
    <source>
        <strain evidence="5">CGMCC 1.12371</strain>
    </source>
</reference>
<feature type="transmembrane region" description="Helical" evidence="1">
    <location>
        <begin position="373"/>
        <end position="393"/>
    </location>
</feature>
<feature type="transmembrane region" description="Helical" evidence="1">
    <location>
        <begin position="316"/>
        <end position="336"/>
    </location>
</feature>
<evidence type="ECO:0000259" key="3">
    <source>
        <dbReference type="PROSITE" id="PS50887"/>
    </source>
</evidence>
<dbReference type="EC" id="2.7.7.65" evidence="4"/>
<organism evidence="4 5">
    <name type="scientific">Hydrogenophaga atypica</name>
    <dbReference type="NCBI Taxonomy" id="249409"/>
    <lineage>
        <taxon>Bacteria</taxon>
        <taxon>Pseudomonadati</taxon>
        <taxon>Pseudomonadota</taxon>
        <taxon>Betaproteobacteria</taxon>
        <taxon>Burkholderiales</taxon>
        <taxon>Comamonadaceae</taxon>
        <taxon>Hydrogenophaga</taxon>
    </lineage>
</organism>
<name>A0ABW2QHX5_9BURK</name>
<dbReference type="InterPro" id="IPR043128">
    <property type="entry name" value="Rev_trsase/Diguanyl_cyclase"/>
</dbReference>
<dbReference type="SMART" id="SM00267">
    <property type="entry name" value="GGDEF"/>
    <property type="match status" value="1"/>
</dbReference>
<sequence>MTPLPCAWRGLWRAALCLCLLCWQTLAPAAVLLDRAEGRGQPVGAQALHWVDTSGDADLAGAQAAHAAGRFEPMVPGTRSGQDEQVHWLRMEVEQARHHGDWVLALHTTAIDDVRFFGPFDARGQALAPPVLTGLVQAYATRPVANERPAMRLQLEQAGRYVVFMRLQSRSSQTLEVSAWDTVTYLQSRQHKRLFDGIVYGILFALLVYNLVLAYVFRHDSYGLYVLTCAAALFTLASFNGHVAHYLLGDWPWGQQRSNTLGSALWILFGALLCRGFLELPRRLLWANRLVWGVIAAAVMAALLALAGHTAWAQQMVEFCAAAGTLLAAWAAVRVWRQGFAPAAWYLCGQALLFLSVLVVVGVNWGIINAPFLLANGLQIGVVAEMLVFAYALSARVRLLRQRQTELRREADHLAEAVATDALTGLANRVGLSQRAEQLDADQQAHAVMLLDLDRFKPVNDTYGHEVGDRLLIEVARRLQSQMREGDLVARLGGDEFVVLLGGRQTPAQLAAMAQRLCEAVQQPLLHAGHLISVDASIGIARCPEHGRTLTELLRHADAAMYRAKQAHSGFAFYEPETASA</sequence>
<dbReference type="InterPro" id="IPR000160">
    <property type="entry name" value="GGDEF_dom"/>
</dbReference>
<keyword evidence="1" id="KW-1133">Transmembrane helix</keyword>
<feature type="signal peptide" evidence="2">
    <location>
        <begin position="1"/>
        <end position="29"/>
    </location>
</feature>
<keyword evidence="4" id="KW-0808">Transferase</keyword>
<feature type="chain" id="PRO_5045063839" evidence="2">
    <location>
        <begin position="30"/>
        <end position="581"/>
    </location>
</feature>
<protein>
    <submittedName>
        <fullName evidence="4">Diguanylate cyclase domain-containing protein</fullName>
        <ecNumber evidence="4">2.7.7.65</ecNumber>
    </submittedName>
</protein>
<dbReference type="Pfam" id="PF07695">
    <property type="entry name" value="7TMR-DISM_7TM"/>
    <property type="match status" value="1"/>
</dbReference>
<dbReference type="PANTHER" id="PTHR46663:SF2">
    <property type="entry name" value="GGDEF DOMAIN-CONTAINING PROTEIN"/>
    <property type="match status" value="1"/>
</dbReference>
<dbReference type="NCBIfam" id="TIGR00254">
    <property type="entry name" value="GGDEF"/>
    <property type="match status" value="1"/>
</dbReference>
<feature type="transmembrane region" description="Helical" evidence="1">
    <location>
        <begin position="343"/>
        <end position="367"/>
    </location>
</feature>
<accession>A0ABW2QHX5</accession>
<dbReference type="InterPro" id="IPR029787">
    <property type="entry name" value="Nucleotide_cyclase"/>
</dbReference>
<dbReference type="PANTHER" id="PTHR46663">
    <property type="entry name" value="DIGUANYLATE CYCLASE DGCT-RELATED"/>
    <property type="match status" value="1"/>
</dbReference>
<feature type="domain" description="GGDEF" evidence="3">
    <location>
        <begin position="444"/>
        <end position="576"/>
    </location>
</feature>
<evidence type="ECO:0000256" key="1">
    <source>
        <dbReference type="SAM" id="Phobius"/>
    </source>
</evidence>
<dbReference type="Gene3D" id="3.30.70.270">
    <property type="match status" value="1"/>
</dbReference>
<dbReference type="EMBL" id="JBHTCA010000001">
    <property type="protein sequence ID" value="MFC7407632.1"/>
    <property type="molecule type" value="Genomic_DNA"/>
</dbReference>
<comment type="caution">
    <text evidence="4">The sequence shown here is derived from an EMBL/GenBank/DDBJ whole genome shotgun (WGS) entry which is preliminary data.</text>
</comment>
<feature type="transmembrane region" description="Helical" evidence="1">
    <location>
        <begin position="290"/>
        <end position="310"/>
    </location>
</feature>
<feature type="transmembrane region" description="Helical" evidence="1">
    <location>
        <begin position="197"/>
        <end position="217"/>
    </location>
</feature>
<keyword evidence="5" id="KW-1185">Reference proteome</keyword>
<dbReference type="GO" id="GO:0052621">
    <property type="term" value="F:diguanylate cyclase activity"/>
    <property type="evidence" value="ECO:0007669"/>
    <property type="project" value="UniProtKB-EC"/>
</dbReference>
<evidence type="ECO:0000313" key="4">
    <source>
        <dbReference type="EMBL" id="MFC7407632.1"/>
    </source>
</evidence>
<keyword evidence="2" id="KW-0732">Signal</keyword>
<feature type="transmembrane region" description="Helical" evidence="1">
    <location>
        <begin position="224"/>
        <end position="248"/>
    </location>
</feature>
<dbReference type="RefSeq" id="WP_382219379.1">
    <property type="nucleotide sequence ID" value="NZ_JBHTCA010000001.1"/>
</dbReference>
<dbReference type="InterPro" id="IPR052163">
    <property type="entry name" value="DGC-Regulatory_Protein"/>
</dbReference>
<dbReference type="Proteomes" id="UP001596501">
    <property type="component" value="Unassembled WGS sequence"/>
</dbReference>
<dbReference type="Gene3D" id="2.60.40.2380">
    <property type="match status" value="1"/>
</dbReference>
<dbReference type="Pfam" id="PF07696">
    <property type="entry name" value="7TMR-DISMED2"/>
    <property type="match status" value="1"/>
</dbReference>
<proteinExistence type="predicted"/>
<dbReference type="SUPFAM" id="SSF55073">
    <property type="entry name" value="Nucleotide cyclase"/>
    <property type="match status" value="1"/>
</dbReference>